<dbReference type="Proteomes" id="UP000323386">
    <property type="component" value="Unassembled WGS sequence"/>
</dbReference>
<dbReference type="AlphaFoldDB" id="A0A5C3F4H5"/>
<gene>
    <name evidence="1" type="ORF">PSFLO_04895</name>
</gene>
<accession>A0A5C3F4H5</accession>
<keyword evidence="2" id="KW-1185">Reference proteome</keyword>
<protein>
    <submittedName>
        <fullName evidence="1">Uncharacterized protein</fullName>
    </submittedName>
</protein>
<proteinExistence type="predicted"/>
<organism evidence="1 2">
    <name type="scientific">Pseudozyma flocculosa</name>
    <dbReference type="NCBI Taxonomy" id="84751"/>
    <lineage>
        <taxon>Eukaryota</taxon>
        <taxon>Fungi</taxon>
        <taxon>Dikarya</taxon>
        <taxon>Basidiomycota</taxon>
        <taxon>Ustilaginomycotina</taxon>
        <taxon>Ustilaginomycetes</taxon>
        <taxon>Ustilaginales</taxon>
        <taxon>Ustilaginaceae</taxon>
        <taxon>Pseudozyma</taxon>
    </lineage>
</organism>
<evidence type="ECO:0000313" key="1">
    <source>
        <dbReference type="EMBL" id="SPO39414.1"/>
    </source>
</evidence>
<evidence type="ECO:0000313" key="2">
    <source>
        <dbReference type="Proteomes" id="UP000323386"/>
    </source>
</evidence>
<dbReference type="EMBL" id="OOIP01000014">
    <property type="protein sequence ID" value="SPO39414.1"/>
    <property type="molecule type" value="Genomic_DNA"/>
</dbReference>
<name>A0A5C3F4H5_9BASI</name>
<sequence length="146" mass="15979">MVTALTTKVGVIMQPPCCHKSCHNGLRSEISSTEAAQALAAHIGTHQSTNGQGYLSCSYLRDDDTRCPFVEPTKVVFCHAASDKQVADYLVHQQQEHGIIRASSTNIQWCEEHEVWLVGHAAIEAHFEAHLVKLLSESAKGQLSCP</sequence>
<reference evidence="1 2" key="1">
    <citation type="submission" date="2018-03" db="EMBL/GenBank/DDBJ databases">
        <authorList>
            <person name="Guldener U."/>
        </authorList>
    </citation>
    <scope>NUCLEOTIDE SEQUENCE [LARGE SCALE GENOMIC DNA]</scope>
    <source>
        <strain evidence="1 2">DAOM196992</strain>
    </source>
</reference>